<dbReference type="Proteomes" id="UP000054350">
    <property type="component" value="Unassembled WGS sequence"/>
</dbReference>
<proteinExistence type="predicted"/>
<reference evidence="3" key="2">
    <citation type="submission" date="2009-11" db="EMBL/GenBank/DDBJ databases">
        <title>The Genome Sequence of Allomyces macrogynus strain ATCC 38327.</title>
        <authorList>
            <consortium name="The Broad Institute Genome Sequencing Platform"/>
            <person name="Russ C."/>
            <person name="Cuomo C."/>
            <person name="Shea T."/>
            <person name="Young S.K."/>
            <person name="Zeng Q."/>
            <person name="Koehrsen M."/>
            <person name="Haas B."/>
            <person name="Borodovsky M."/>
            <person name="Guigo R."/>
            <person name="Alvarado L."/>
            <person name="Berlin A."/>
            <person name="Borenstein D."/>
            <person name="Chen Z."/>
            <person name="Engels R."/>
            <person name="Freedman E."/>
            <person name="Gellesch M."/>
            <person name="Goldberg J."/>
            <person name="Griggs A."/>
            <person name="Gujja S."/>
            <person name="Heiman D."/>
            <person name="Hepburn T."/>
            <person name="Howarth C."/>
            <person name="Jen D."/>
            <person name="Larson L."/>
            <person name="Lewis B."/>
            <person name="Mehta T."/>
            <person name="Park D."/>
            <person name="Pearson M."/>
            <person name="Roberts A."/>
            <person name="Saif S."/>
            <person name="Shenoy N."/>
            <person name="Sisk P."/>
            <person name="Stolte C."/>
            <person name="Sykes S."/>
            <person name="Walk T."/>
            <person name="White J."/>
            <person name="Yandava C."/>
            <person name="Burger G."/>
            <person name="Gray M.W."/>
            <person name="Holland P.W.H."/>
            <person name="King N."/>
            <person name="Lang F.B.F."/>
            <person name="Roger A.J."/>
            <person name="Ruiz-Trillo I."/>
            <person name="Lander E."/>
            <person name="Nusbaum C."/>
        </authorList>
    </citation>
    <scope>NUCLEOTIDE SEQUENCE [LARGE SCALE GENOMIC DNA]</scope>
    <source>
        <strain evidence="3">ATCC 38327</strain>
    </source>
</reference>
<dbReference type="VEuPathDB" id="FungiDB:AMAG_20298"/>
<sequence length="285" mass="30117">MGRRGRGRASCDAARRAIAVTLPAAHDGGNHARTTTTTSTAARFRGIRASAHTHERFPSSARGARFAPGNGPVASVCVAAPGRGLANVIVAAAEGAGKVRLCDGRGEPLARPQQGRERVLGWATGGPRGRQRRVTARLGTLRRRATGSFGLARSKRARGPSAHASWGERGSGGCAQGPRGRVRARRRERADAPSRRRARRAGLRVGIAVQTGWYRAWLGESARGSFTPEARLAAPRPVEYRSERASRHIAAVRTESAVASAQGVVAGRGSELVVHKVMGVMIARS</sequence>
<reference evidence="2 3" key="1">
    <citation type="submission" date="2009-11" db="EMBL/GenBank/DDBJ databases">
        <title>Annotation of Allomyces macrogynus ATCC 38327.</title>
        <authorList>
            <consortium name="The Broad Institute Genome Sequencing Platform"/>
            <person name="Russ C."/>
            <person name="Cuomo C."/>
            <person name="Burger G."/>
            <person name="Gray M.W."/>
            <person name="Holland P.W.H."/>
            <person name="King N."/>
            <person name="Lang F.B.F."/>
            <person name="Roger A.J."/>
            <person name="Ruiz-Trillo I."/>
            <person name="Young S.K."/>
            <person name="Zeng Q."/>
            <person name="Gargeya S."/>
            <person name="Fitzgerald M."/>
            <person name="Haas B."/>
            <person name="Abouelleil A."/>
            <person name="Alvarado L."/>
            <person name="Arachchi H.M."/>
            <person name="Berlin A."/>
            <person name="Chapman S.B."/>
            <person name="Gearin G."/>
            <person name="Goldberg J."/>
            <person name="Griggs A."/>
            <person name="Gujja S."/>
            <person name="Hansen M."/>
            <person name="Heiman D."/>
            <person name="Howarth C."/>
            <person name="Larimer J."/>
            <person name="Lui A."/>
            <person name="MacDonald P.J.P."/>
            <person name="McCowen C."/>
            <person name="Montmayeur A."/>
            <person name="Murphy C."/>
            <person name="Neiman D."/>
            <person name="Pearson M."/>
            <person name="Priest M."/>
            <person name="Roberts A."/>
            <person name="Saif S."/>
            <person name="Shea T."/>
            <person name="Sisk P."/>
            <person name="Stolte C."/>
            <person name="Sykes S."/>
            <person name="Wortman J."/>
            <person name="Nusbaum C."/>
            <person name="Birren B."/>
        </authorList>
    </citation>
    <scope>NUCLEOTIDE SEQUENCE [LARGE SCALE GENOMIC DNA]</scope>
    <source>
        <strain evidence="2 3">ATCC 38327</strain>
    </source>
</reference>
<name>A0A0L0T7B0_ALLM3</name>
<gene>
    <name evidence="2" type="ORF">AMAG_20298</name>
</gene>
<keyword evidence="3" id="KW-1185">Reference proteome</keyword>
<accession>A0A0L0T7B0</accession>
<evidence type="ECO:0000313" key="3">
    <source>
        <dbReference type="Proteomes" id="UP000054350"/>
    </source>
</evidence>
<dbReference type="AlphaFoldDB" id="A0A0L0T7B0"/>
<evidence type="ECO:0000313" key="2">
    <source>
        <dbReference type="EMBL" id="KNE70615.1"/>
    </source>
</evidence>
<protein>
    <submittedName>
        <fullName evidence="2">Uncharacterized protein</fullName>
    </submittedName>
</protein>
<dbReference type="EMBL" id="GG745367">
    <property type="protein sequence ID" value="KNE70615.1"/>
    <property type="molecule type" value="Genomic_DNA"/>
</dbReference>
<evidence type="ECO:0000256" key="1">
    <source>
        <dbReference type="SAM" id="MobiDB-lite"/>
    </source>
</evidence>
<organism evidence="2 3">
    <name type="scientific">Allomyces macrogynus (strain ATCC 38327)</name>
    <name type="common">Allomyces javanicus var. macrogynus</name>
    <dbReference type="NCBI Taxonomy" id="578462"/>
    <lineage>
        <taxon>Eukaryota</taxon>
        <taxon>Fungi</taxon>
        <taxon>Fungi incertae sedis</taxon>
        <taxon>Blastocladiomycota</taxon>
        <taxon>Blastocladiomycetes</taxon>
        <taxon>Blastocladiales</taxon>
        <taxon>Blastocladiaceae</taxon>
        <taxon>Allomyces</taxon>
    </lineage>
</organism>
<feature type="region of interest" description="Disordered" evidence="1">
    <location>
        <begin position="152"/>
        <end position="197"/>
    </location>
</feature>